<name>A0ACB9EJ58_ARCLA</name>
<dbReference type="EMBL" id="CM042048">
    <property type="protein sequence ID" value="KAI3758486.1"/>
    <property type="molecule type" value="Genomic_DNA"/>
</dbReference>
<evidence type="ECO:0000313" key="1">
    <source>
        <dbReference type="EMBL" id="KAI3758486.1"/>
    </source>
</evidence>
<evidence type="ECO:0000313" key="2">
    <source>
        <dbReference type="Proteomes" id="UP001055879"/>
    </source>
</evidence>
<accession>A0ACB9EJ58</accession>
<dbReference type="Proteomes" id="UP001055879">
    <property type="component" value="Linkage Group LG02"/>
</dbReference>
<reference evidence="2" key="1">
    <citation type="journal article" date="2022" name="Mol. Ecol. Resour.">
        <title>The genomes of chicory, endive, great burdock and yacon provide insights into Asteraceae palaeo-polyploidization history and plant inulin production.</title>
        <authorList>
            <person name="Fan W."/>
            <person name="Wang S."/>
            <person name="Wang H."/>
            <person name="Wang A."/>
            <person name="Jiang F."/>
            <person name="Liu H."/>
            <person name="Zhao H."/>
            <person name="Xu D."/>
            <person name="Zhang Y."/>
        </authorList>
    </citation>
    <scope>NUCLEOTIDE SEQUENCE [LARGE SCALE GENOMIC DNA]</scope>
    <source>
        <strain evidence="2">cv. Niubang</strain>
    </source>
</reference>
<sequence length="1960" mass="223990">MTSKDALSIGTDVKPLVLFKGEYEQWKDRFLDFIDRHSNGENILLSITEGPMAPITVQVPDVDSSDSEDGTEEREQKMKTVTVDISQYSGEQKSRYKADKQARSLLLQSIPNEIYIKIDSYKANAKKMWDQLQKMMMGSKVGNQIKVANCINSYEEFKAKENESLEDTYERFVLLLNELTKNKVKKKQLENNVKFLSILRPEWKKHTRRMKQMKDLNEIPLHEVFETLRQNEEEVEEKRAEKKKAEKVPDPIALVAGEKKKEKKEKKKKIVLTSSESDSVSDSDDGESLKQAMILLTRAFQKKFYKKPGSNSQRYSSSISKNHEHRERVEGKGGRKELGHYAKDCRKPKVRNSQYYQNKLLLARQQEVGVALMAEDEFWLDHSEDEGEDKEENAHICLMGKEEKDDDSDDEAVNEVLNLTPKDFITKLETMVIDLQNLQDNLKKEKERVVKKNKKIFELNTFVISNKDLIDSLRKSDFDSKSTVDDFEKKISEFEVKISKYEFEKNESALIVYKLQVENKNLNKKVNDLEVKLYKKGQTDQTIFLNAPDEEADVKQRWGLGFNNPHYLKKAIRKQPVLYNYDFLACAGKHTHLKPKFVTKLPDEIVAKETENRKNKKKMQLPFNYVKLNDSYLSETPKVFSNDYFVSYSASELKAKPEIAKVYVPTSILENKIVELENVLFDEKILVDIQQNVFSTVLKNTVFQIISTKCSKVSMAPQNFSDNSDDLFESANDSFNSDEWSMEESDMIDIHSKLPDHSTCLENDKVLPSGVNTVESSTKVGKSVSVTADYYAHGKKHKKQRLQKQKYTGTQKKTQSWKSTFPNTSTSCVSDLKKKKLKAQSEWRPKRKDDEIVESVSDNTCNRTVSSDTDVIDQIAFNNQNLTRHMWYLDSGCSKHMTGQKALLSNYTEKFSGNVRFGNDQLSPILGYGDIIQDKITISKVSYVEGLGHNLFSIGQFCDKGLEVNFKSKSCSVRTEDGTELLGEHRKTNLYTINLSKVQIDNQVCLMAKASLQQNWLLHRRLSHLNFRYINKLVRGKLVKGLPELKYEKEHLCAACEKGKMKRAAHKPKTEPSTSSPLELIHMDLCGPMRTQSLGGKKYVLVIVDDYSRYTWVKFLRSKDETPEVLISFLKTTQVKMQRPIKFLRTDNGIEFKNKIVEEYLESVEISHQYSAARTPQQNGVVERRNRTLVEAARTMLSQSDLPLFLWAEAVSTTCHTQNRSMIHRRFQKTPYELINNRTPTIKYFHIFGCKCFVLNDRESLNKFSAKADECIFIGYSSISAAYRVYIKKSKTVMESVNVTFDEEMASDQINSEPVITGVLASGSEDTSCHHPVTSEVITEQASPVQTETHIPIVTPTVEDVQTNVEPEVTVSVGCNTLSTQQPESAVPTDTSATETSTENPPLVIQTEDFESGFQDDDHVQNSSIPLPHEHRWTKDHPLHQVIGDFDKPIQTRSTTLNQCMHDSFLSKIEPTRVSEALADSYWVSTMQEEINQFEALKVWRLVPKPEGKTVIGTKWVFKNKKDEDGVVIRNKARLVAKGYRQDEGIDYDETYAPVARIEAIRMFLAYAAHKNFTVFQMDVKTAFLNGILKEEVYVSQPEGFVNQDKPDHVYILDKALYGLKQAPRAWYDVLSKFLVKSGFSNGKIDTTLFIKKEKVDIILIQIYVDDIIFGSTNPKYCKNFSNLMVSRFQMSMMGEMNFFLGLQVKQLSTGIFINQSKYILDILRKYKMENCKSIGTPMAPGTKIHTDPSGKSVDVRTYRDADHPGCMLDRKSTSGHVQFLGDKLVSWTSKKQLCVSTSTAEAEYVAAALKSCGCAHNYVTMALSLTKFRYTVTRRARLPYLLILFPDEISQLMSVNEVQKPILPMFVFSFKENCWLGVSSYCKGLSGCHFEEKSKSGLEQRGLHVKHSTQSEVCVSSGKRKVEVCGSSWKRKVEVCDCSGRRKVEFAGLVGSAKYGLRF</sequence>
<proteinExistence type="predicted"/>
<comment type="caution">
    <text evidence="1">The sequence shown here is derived from an EMBL/GenBank/DDBJ whole genome shotgun (WGS) entry which is preliminary data.</text>
</comment>
<reference evidence="1 2" key="2">
    <citation type="journal article" date="2022" name="Mol. Ecol. Resour.">
        <title>The genomes of chicory, endive, great burdock and yacon provide insights into Asteraceae paleo-polyploidization history and plant inulin production.</title>
        <authorList>
            <person name="Fan W."/>
            <person name="Wang S."/>
            <person name="Wang H."/>
            <person name="Wang A."/>
            <person name="Jiang F."/>
            <person name="Liu H."/>
            <person name="Zhao H."/>
            <person name="Xu D."/>
            <person name="Zhang Y."/>
        </authorList>
    </citation>
    <scope>NUCLEOTIDE SEQUENCE [LARGE SCALE GENOMIC DNA]</scope>
    <source>
        <strain evidence="2">cv. Niubang</strain>
    </source>
</reference>
<gene>
    <name evidence="1" type="ORF">L6452_06050</name>
</gene>
<protein>
    <submittedName>
        <fullName evidence="1">Uncharacterized protein</fullName>
    </submittedName>
</protein>
<organism evidence="1 2">
    <name type="scientific">Arctium lappa</name>
    <name type="common">Greater burdock</name>
    <name type="synonym">Lappa major</name>
    <dbReference type="NCBI Taxonomy" id="4217"/>
    <lineage>
        <taxon>Eukaryota</taxon>
        <taxon>Viridiplantae</taxon>
        <taxon>Streptophyta</taxon>
        <taxon>Embryophyta</taxon>
        <taxon>Tracheophyta</taxon>
        <taxon>Spermatophyta</taxon>
        <taxon>Magnoliopsida</taxon>
        <taxon>eudicotyledons</taxon>
        <taxon>Gunneridae</taxon>
        <taxon>Pentapetalae</taxon>
        <taxon>asterids</taxon>
        <taxon>campanulids</taxon>
        <taxon>Asterales</taxon>
        <taxon>Asteraceae</taxon>
        <taxon>Carduoideae</taxon>
        <taxon>Cardueae</taxon>
        <taxon>Arctiinae</taxon>
        <taxon>Arctium</taxon>
    </lineage>
</organism>
<keyword evidence="2" id="KW-1185">Reference proteome</keyword>